<sequence length="62" mass="6942">MYSFPFSLRRFQPPSSNSESYRLASTGVSVPFLLISSTSIEAIRNSPNTANGRETWLEEKGE</sequence>
<organism evidence="1 2">
    <name type="scientific">Ceratopteris richardii</name>
    <name type="common">Triangle waterfern</name>
    <dbReference type="NCBI Taxonomy" id="49495"/>
    <lineage>
        <taxon>Eukaryota</taxon>
        <taxon>Viridiplantae</taxon>
        <taxon>Streptophyta</taxon>
        <taxon>Embryophyta</taxon>
        <taxon>Tracheophyta</taxon>
        <taxon>Polypodiopsida</taxon>
        <taxon>Polypodiidae</taxon>
        <taxon>Polypodiales</taxon>
        <taxon>Pteridineae</taxon>
        <taxon>Pteridaceae</taxon>
        <taxon>Parkerioideae</taxon>
        <taxon>Ceratopteris</taxon>
    </lineage>
</organism>
<keyword evidence="2" id="KW-1185">Reference proteome</keyword>
<gene>
    <name evidence="1" type="ORF">KP509_32G040900</name>
</gene>
<dbReference type="Proteomes" id="UP000825935">
    <property type="component" value="Chromosome 32"/>
</dbReference>
<comment type="caution">
    <text evidence="1">The sequence shown here is derived from an EMBL/GenBank/DDBJ whole genome shotgun (WGS) entry which is preliminary data.</text>
</comment>
<reference evidence="1" key="1">
    <citation type="submission" date="2021-08" db="EMBL/GenBank/DDBJ databases">
        <title>WGS assembly of Ceratopteris richardii.</title>
        <authorList>
            <person name="Marchant D.B."/>
            <person name="Chen G."/>
            <person name="Jenkins J."/>
            <person name="Shu S."/>
            <person name="Leebens-Mack J."/>
            <person name="Grimwood J."/>
            <person name="Schmutz J."/>
            <person name="Soltis P."/>
            <person name="Soltis D."/>
            <person name="Chen Z.-H."/>
        </authorList>
    </citation>
    <scope>NUCLEOTIDE SEQUENCE</scope>
    <source>
        <strain evidence="1">Whitten #5841</strain>
        <tissue evidence="1">Leaf</tissue>
    </source>
</reference>
<protein>
    <submittedName>
        <fullName evidence="1">Uncharacterized protein</fullName>
    </submittedName>
</protein>
<evidence type="ECO:0000313" key="2">
    <source>
        <dbReference type="Proteomes" id="UP000825935"/>
    </source>
</evidence>
<name>A0A8T2QU95_CERRI</name>
<proteinExistence type="predicted"/>
<evidence type="ECO:0000313" key="1">
    <source>
        <dbReference type="EMBL" id="KAH7287154.1"/>
    </source>
</evidence>
<dbReference type="EMBL" id="CM035437">
    <property type="protein sequence ID" value="KAH7287154.1"/>
    <property type="molecule type" value="Genomic_DNA"/>
</dbReference>
<dbReference type="AlphaFoldDB" id="A0A8T2QU95"/>
<accession>A0A8T2QU95</accession>